<dbReference type="Proteomes" id="UP000295260">
    <property type="component" value="Unassembled WGS sequence"/>
</dbReference>
<comment type="caution">
    <text evidence="1">The sequence shown here is derived from an EMBL/GenBank/DDBJ whole genome shotgun (WGS) entry which is preliminary data.</text>
</comment>
<dbReference type="AlphaFoldDB" id="A0A4R6QJM5"/>
<proteinExistence type="predicted"/>
<protein>
    <submittedName>
        <fullName evidence="1">Uncharacterized protein</fullName>
    </submittedName>
</protein>
<dbReference type="OrthoDB" id="1356486at2"/>
<accession>A0A4R6QJM5</accession>
<evidence type="ECO:0000313" key="1">
    <source>
        <dbReference type="EMBL" id="TDP61925.1"/>
    </source>
</evidence>
<organism evidence="1 2">
    <name type="scientific">Flavobacterium dankookense</name>
    <dbReference type="NCBI Taxonomy" id="706186"/>
    <lineage>
        <taxon>Bacteria</taxon>
        <taxon>Pseudomonadati</taxon>
        <taxon>Bacteroidota</taxon>
        <taxon>Flavobacteriia</taxon>
        <taxon>Flavobacteriales</taxon>
        <taxon>Flavobacteriaceae</taxon>
        <taxon>Flavobacterium</taxon>
    </lineage>
</organism>
<gene>
    <name evidence="1" type="ORF">BC748_0035</name>
</gene>
<dbReference type="RefSeq" id="WP_133531439.1">
    <property type="nucleotide sequence ID" value="NZ_SNXR01000001.1"/>
</dbReference>
<reference evidence="1 2" key="1">
    <citation type="submission" date="2019-03" db="EMBL/GenBank/DDBJ databases">
        <title>Genomic Encyclopedia of Archaeal and Bacterial Type Strains, Phase II (KMG-II): from individual species to whole genera.</title>
        <authorList>
            <person name="Goeker M."/>
        </authorList>
    </citation>
    <scope>NUCLEOTIDE SEQUENCE [LARGE SCALE GENOMIC DNA]</scope>
    <source>
        <strain evidence="1 2">DSM 25687</strain>
    </source>
</reference>
<dbReference type="EMBL" id="SNXR01000001">
    <property type="protein sequence ID" value="TDP61925.1"/>
    <property type="molecule type" value="Genomic_DNA"/>
</dbReference>
<name>A0A4R6QJM5_9FLAO</name>
<sequence length="199" mass="22786">MKTNIPNQLINLQTNKMFEKSNVTMRIKVMLLLMFAMICANMSAQVRLESEDAPVIRELNTFLNSERGMRLSSSNTYSDVKNLEDLISNVQPSVYFYSGNVKTYGEKPKNLFTDLSSLSQLSNPSILKNNIEIIIISISNSSELNGTLDMSLFSSYKNLKYIFLTSKVNVSDRTISRMIQNNNEKYSVFFRVEDRDTNQ</sequence>
<keyword evidence="2" id="KW-1185">Reference proteome</keyword>
<evidence type="ECO:0000313" key="2">
    <source>
        <dbReference type="Proteomes" id="UP000295260"/>
    </source>
</evidence>